<keyword evidence="3" id="KW-0808">Transferase</keyword>
<evidence type="ECO:0000256" key="1">
    <source>
        <dbReference type="SAM" id="Phobius"/>
    </source>
</evidence>
<dbReference type="PANTHER" id="PTHR34220:SF7">
    <property type="entry name" value="SENSOR HISTIDINE KINASE YPDA"/>
    <property type="match status" value="1"/>
</dbReference>
<dbReference type="GO" id="GO:0000155">
    <property type="term" value="F:phosphorelay sensor kinase activity"/>
    <property type="evidence" value="ECO:0007669"/>
    <property type="project" value="InterPro"/>
</dbReference>
<feature type="transmembrane region" description="Helical" evidence="1">
    <location>
        <begin position="77"/>
        <end position="95"/>
    </location>
</feature>
<dbReference type="RefSeq" id="WP_090330579.1">
    <property type="nucleotide sequence ID" value="NZ_FNXY01000001.1"/>
</dbReference>
<feature type="transmembrane region" description="Helical" evidence="1">
    <location>
        <begin position="49"/>
        <end position="70"/>
    </location>
</feature>
<dbReference type="GO" id="GO:0016020">
    <property type="term" value="C:membrane"/>
    <property type="evidence" value="ECO:0007669"/>
    <property type="project" value="InterPro"/>
</dbReference>
<keyword evidence="3" id="KW-0418">Kinase</keyword>
<protein>
    <submittedName>
        <fullName evidence="3">Histidine kinase</fullName>
    </submittedName>
</protein>
<dbReference type="STRING" id="408657.SAMN04487995_0061"/>
<dbReference type="PANTHER" id="PTHR34220">
    <property type="entry name" value="SENSOR HISTIDINE KINASE YPDA"/>
    <property type="match status" value="1"/>
</dbReference>
<name>A0A1H6PZS0_9BACT</name>
<dbReference type="Gene3D" id="3.30.565.10">
    <property type="entry name" value="Histidine kinase-like ATPase, C-terminal domain"/>
    <property type="match status" value="1"/>
</dbReference>
<feature type="domain" description="Signal transduction histidine kinase internal region" evidence="2">
    <location>
        <begin position="164"/>
        <end position="240"/>
    </location>
</feature>
<dbReference type="AlphaFoldDB" id="A0A1H6PZS0"/>
<evidence type="ECO:0000313" key="4">
    <source>
        <dbReference type="Proteomes" id="UP000199532"/>
    </source>
</evidence>
<dbReference type="InterPro" id="IPR036890">
    <property type="entry name" value="HATPase_C_sf"/>
</dbReference>
<sequence length="354" mass="40779">MSKEKSKGWVIVGVHILAWALLGFVLMFYQPLSWGVRLPFVFWAKQSISIAFLAGLFYFNMLYMVPSFLLKNNVSAFALWIIVSIVVLLILSKVFDQQLHMHEQMDALMPHHGPSRRPRGIIDGILLMIVLLVLGVSTSLSVLQRWQKDAQIRESVEKQNIATELALLKAQINPHFFFNTLNNIYALTFTDVPVSRDAILKLSRMMRYLLYETQQDTSLLSQEISFIKDYMELMKLRLQSNTTIFFTESKPDKEYSVAPMLLLPFIENAFKHGISVMQKADIRVDISISDGFLTMLVKNQIFRDKDTLNMETGGIGLVNTQRRLDLLYPQKHELVIDENNQDNTYQVLLKLNLV</sequence>
<keyword evidence="4" id="KW-1185">Reference proteome</keyword>
<dbReference type="OrthoDB" id="9792992at2"/>
<gene>
    <name evidence="3" type="ORF">SAMN04487995_0061</name>
</gene>
<keyword evidence="1" id="KW-0472">Membrane</keyword>
<keyword evidence="1" id="KW-0812">Transmembrane</keyword>
<accession>A0A1H6PZS0</accession>
<evidence type="ECO:0000313" key="3">
    <source>
        <dbReference type="EMBL" id="SEI37119.1"/>
    </source>
</evidence>
<organism evidence="3 4">
    <name type="scientific">Dyadobacter koreensis</name>
    <dbReference type="NCBI Taxonomy" id="408657"/>
    <lineage>
        <taxon>Bacteria</taxon>
        <taxon>Pseudomonadati</taxon>
        <taxon>Bacteroidota</taxon>
        <taxon>Cytophagia</taxon>
        <taxon>Cytophagales</taxon>
        <taxon>Spirosomataceae</taxon>
        <taxon>Dyadobacter</taxon>
    </lineage>
</organism>
<dbReference type="Pfam" id="PF06580">
    <property type="entry name" value="His_kinase"/>
    <property type="match status" value="1"/>
</dbReference>
<dbReference type="InterPro" id="IPR050640">
    <property type="entry name" value="Bact_2-comp_sensor_kinase"/>
</dbReference>
<dbReference type="InterPro" id="IPR010559">
    <property type="entry name" value="Sig_transdc_His_kin_internal"/>
</dbReference>
<feature type="transmembrane region" description="Helical" evidence="1">
    <location>
        <begin position="9"/>
        <end position="29"/>
    </location>
</feature>
<dbReference type="Proteomes" id="UP000199532">
    <property type="component" value="Unassembled WGS sequence"/>
</dbReference>
<feature type="transmembrane region" description="Helical" evidence="1">
    <location>
        <begin position="121"/>
        <end position="143"/>
    </location>
</feature>
<keyword evidence="1" id="KW-1133">Transmembrane helix</keyword>
<dbReference type="EMBL" id="FNXY01000001">
    <property type="protein sequence ID" value="SEI37119.1"/>
    <property type="molecule type" value="Genomic_DNA"/>
</dbReference>
<reference evidence="3 4" key="1">
    <citation type="submission" date="2016-10" db="EMBL/GenBank/DDBJ databases">
        <authorList>
            <person name="de Groot N.N."/>
        </authorList>
    </citation>
    <scope>NUCLEOTIDE SEQUENCE [LARGE SCALE GENOMIC DNA]</scope>
    <source>
        <strain evidence="3 4">DSM 19938</strain>
    </source>
</reference>
<evidence type="ECO:0000259" key="2">
    <source>
        <dbReference type="Pfam" id="PF06580"/>
    </source>
</evidence>
<proteinExistence type="predicted"/>